<dbReference type="EMBL" id="QJSP01000010">
    <property type="protein sequence ID" value="PYE15395.1"/>
    <property type="molecule type" value="Genomic_DNA"/>
</dbReference>
<dbReference type="Gene3D" id="2.40.320.10">
    <property type="entry name" value="Hypothetical Protein Pfu-838710-001"/>
    <property type="match status" value="1"/>
</dbReference>
<accession>A0A318RJL4</accession>
<comment type="caution">
    <text evidence="5">The sequence shown here is derived from an EMBL/GenBank/DDBJ whole genome shotgun (WGS) entry which is preliminary data.</text>
</comment>
<evidence type="ECO:0000313" key="6">
    <source>
        <dbReference type="Proteomes" id="UP000247591"/>
    </source>
</evidence>
<dbReference type="SUPFAM" id="SSF55154">
    <property type="entry name" value="CYTH-like phosphatases"/>
    <property type="match status" value="1"/>
</dbReference>
<dbReference type="Proteomes" id="UP000247591">
    <property type="component" value="Unassembled WGS sequence"/>
</dbReference>
<name>A0A318RJL4_WILLI</name>
<dbReference type="OrthoDB" id="9777271at2"/>
<dbReference type="InterPro" id="IPR023577">
    <property type="entry name" value="CYTH_domain"/>
</dbReference>
<dbReference type="PROSITE" id="PS51708">
    <property type="entry name" value="CHAD"/>
    <property type="match status" value="1"/>
</dbReference>
<feature type="coiled-coil region" evidence="1">
    <location>
        <begin position="378"/>
        <end position="419"/>
    </location>
</feature>
<proteinExistence type="predicted"/>
<evidence type="ECO:0000256" key="1">
    <source>
        <dbReference type="SAM" id="Coils"/>
    </source>
</evidence>
<dbReference type="PANTHER" id="PTHR39339">
    <property type="entry name" value="SLR1444 PROTEIN"/>
    <property type="match status" value="1"/>
</dbReference>
<dbReference type="PANTHER" id="PTHR39339:SF1">
    <property type="entry name" value="CHAD DOMAIN-CONTAINING PROTEIN"/>
    <property type="match status" value="1"/>
</dbReference>
<evidence type="ECO:0000259" key="4">
    <source>
        <dbReference type="PROSITE" id="PS51708"/>
    </source>
</evidence>
<dbReference type="InterPro" id="IPR007899">
    <property type="entry name" value="CHAD_dom"/>
</dbReference>
<keyword evidence="1" id="KW-0175">Coiled coil</keyword>
<dbReference type="Gene3D" id="1.40.20.10">
    <property type="entry name" value="CHAD domain"/>
    <property type="match status" value="1"/>
</dbReference>
<dbReference type="SMART" id="SM01118">
    <property type="entry name" value="CYTH"/>
    <property type="match status" value="1"/>
</dbReference>
<feature type="region of interest" description="Disordered" evidence="2">
    <location>
        <begin position="197"/>
        <end position="222"/>
    </location>
</feature>
<reference evidence="5 6" key="1">
    <citation type="submission" date="2018-06" db="EMBL/GenBank/DDBJ databases">
        <title>Genomic Encyclopedia of Type Strains, Phase IV (KMG-IV): sequencing the most valuable type-strain genomes for metagenomic binning, comparative biology and taxonomic classification.</title>
        <authorList>
            <person name="Goeker M."/>
        </authorList>
    </citation>
    <scope>NUCLEOTIDE SEQUENCE [LARGE SCALE GENOMIC DNA]</scope>
    <source>
        <strain evidence="5 6">DSM 45521</strain>
    </source>
</reference>
<sequence>MTAHEALEIELKYDLDAGASVPDLTVLEAVHSVSGPIVEHLDATYYDTDALDLAGNKITLRRREGGHDEGWHLKRPATSAGPGRREMQVGLETAADPFSEVLVPTELTDHVQVHVRGRRLSPIATVSTVRRITELLDSAGQVLAVLCEDSVATQSLLPGGHAQTWNEWELELVTGDEKLLKAADKILRSSGARTASSASKLARAIGPTPTGNDSPGHGGKKKAAKKLSALELVIAELAEHRDHLIAQDPLVRVDAPDSVHQMRVATRRARSVLRSFPDVLHGDVIGHLEGELKHLASILGDARDAEVQLERNRNLLEGETAPATIIAALIDDQIKTCASTVEVVLDYLRSTRYYELLNELDSTVAEPQPGPDADLTAAKALDEAVARSAKRVRKAQRKLEELTVESEEWIEQLHTIRKRAKQLRYTTDSADRLGTTRHKKIAKQAKQEQAALGDFHDAEVSREHLAQLAGGSGVSVADAFVYGRLDAREQAAAATAMREYLRAKSRL</sequence>
<gene>
    <name evidence="5" type="ORF">DFR67_11055</name>
</gene>
<evidence type="ECO:0000256" key="2">
    <source>
        <dbReference type="SAM" id="MobiDB-lite"/>
    </source>
</evidence>
<evidence type="ECO:0000259" key="3">
    <source>
        <dbReference type="PROSITE" id="PS51707"/>
    </source>
</evidence>
<dbReference type="Pfam" id="PF01928">
    <property type="entry name" value="CYTH"/>
    <property type="match status" value="1"/>
</dbReference>
<dbReference type="PROSITE" id="PS51707">
    <property type="entry name" value="CYTH"/>
    <property type="match status" value="1"/>
</dbReference>
<dbReference type="RefSeq" id="WP_110470750.1">
    <property type="nucleotide sequence ID" value="NZ_QJSP01000010.1"/>
</dbReference>
<dbReference type="InterPro" id="IPR033469">
    <property type="entry name" value="CYTH-like_dom_sf"/>
</dbReference>
<feature type="domain" description="CHAD" evidence="4">
    <location>
        <begin position="226"/>
        <end position="506"/>
    </location>
</feature>
<dbReference type="AlphaFoldDB" id="A0A318RJL4"/>
<dbReference type="CDD" id="cd07374">
    <property type="entry name" value="CYTH-like_Pase"/>
    <property type="match status" value="1"/>
</dbReference>
<dbReference type="Pfam" id="PF05235">
    <property type="entry name" value="CHAD"/>
    <property type="match status" value="1"/>
</dbReference>
<evidence type="ECO:0000313" key="5">
    <source>
        <dbReference type="EMBL" id="PYE15395.1"/>
    </source>
</evidence>
<protein>
    <submittedName>
        <fullName evidence="5">CHAD domain-containing protein</fullName>
    </submittedName>
</protein>
<keyword evidence="6" id="KW-1185">Reference proteome</keyword>
<dbReference type="InterPro" id="IPR038186">
    <property type="entry name" value="CHAD_dom_sf"/>
</dbReference>
<dbReference type="SMART" id="SM00880">
    <property type="entry name" value="CHAD"/>
    <property type="match status" value="1"/>
</dbReference>
<feature type="domain" description="CYTH" evidence="3">
    <location>
        <begin position="6"/>
        <end position="208"/>
    </location>
</feature>
<organism evidence="5 6">
    <name type="scientific">Williamsia limnetica</name>
    <dbReference type="NCBI Taxonomy" id="882452"/>
    <lineage>
        <taxon>Bacteria</taxon>
        <taxon>Bacillati</taxon>
        <taxon>Actinomycetota</taxon>
        <taxon>Actinomycetes</taxon>
        <taxon>Mycobacteriales</taxon>
        <taxon>Nocardiaceae</taxon>
        <taxon>Williamsia</taxon>
    </lineage>
</organism>